<dbReference type="EMBL" id="GDID01007262">
    <property type="protein sequence ID" value="JAP89344.1"/>
    <property type="molecule type" value="Transcribed_RNA"/>
</dbReference>
<gene>
    <name evidence="2" type="ORF">TPC1_31161</name>
</gene>
<accession>A0A146K0P3</accession>
<name>A0A146K0P3_9EUKA</name>
<proteinExistence type="predicted"/>
<feature type="compositionally biased region" description="Polar residues" evidence="1">
    <location>
        <begin position="385"/>
        <end position="404"/>
    </location>
</feature>
<dbReference type="AlphaFoldDB" id="A0A146K0P3"/>
<evidence type="ECO:0000313" key="2">
    <source>
        <dbReference type="EMBL" id="JAP89344.1"/>
    </source>
</evidence>
<sequence>LNLITNDTFLNLKQLNENQIFDQFCQVKESLRPVYLPNWNKQFLLEGGQNFETTLKNFFNQEQKLKIKYETIYSVIFKQIIQKLVSSFDEEVQIRVFLPIRDKACMKQLECFMRNAFDFDYRVKFFTIEDFMENDWLIIQLLPENIQLNYFKATVDTHFGTNLVVMTIFLQLQEVLGPLTEIIFPSFVQQLQNRFNPKQNIIVRLNPAVKKRLDENNLRRELETRIASAEHIQLIGNDIIIKQEFVQRAQQAFTEYFNAQLAKTISIIYQQTPTKFQPKLLILEQLTNFVDLIQLKQKIQSSFEMIEMPLTQIIKEMNKHQFEKIVKSKIEEDQEEIVREKSQDEDAEIPDFDIYDLYQKELQKIQDQEVKRMQALSLATRAASLKSTTQQQYEKSYQRMNQER</sequence>
<evidence type="ECO:0000256" key="1">
    <source>
        <dbReference type="SAM" id="MobiDB-lite"/>
    </source>
</evidence>
<organism evidence="2">
    <name type="scientific">Trepomonas sp. PC1</name>
    <dbReference type="NCBI Taxonomy" id="1076344"/>
    <lineage>
        <taxon>Eukaryota</taxon>
        <taxon>Metamonada</taxon>
        <taxon>Diplomonadida</taxon>
        <taxon>Hexamitidae</taxon>
        <taxon>Hexamitinae</taxon>
        <taxon>Trepomonas</taxon>
    </lineage>
</organism>
<feature type="region of interest" description="Disordered" evidence="1">
    <location>
        <begin position="383"/>
        <end position="404"/>
    </location>
</feature>
<protein>
    <submittedName>
        <fullName evidence="2">Uncharacterized protein</fullName>
    </submittedName>
</protein>
<reference evidence="2" key="1">
    <citation type="submission" date="2015-07" db="EMBL/GenBank/DDBJ databases">
        <title>Adaptation to a free-living lifestyle via gene acquisitions in the diplomonad Trepomonas sp. PC1.</title>
        <authorList>
            <person name="Xu F."/>
            <person name="Jerlstrom-Hultqvist J."/>
            <person name="Kolisko M."/>
            <person name="Simpson A.G.B."/>
            <person name="Roger A.J."/>
            <person name="Svard S.G."/>
            <person name="Andersson J.O."/>
        </authorList>
    </citation>
    <scope>NUCLEOTIDE SEQUENCE</scope>
    <source>
        <strain evidence="2">PC1</strain>
    </source>
</reference>
<feature type="non-terminal residue" evidence="2">
    <location>
        <position position="404"/>
    </location>
</feature>
<feature type="non-terminal residue" evidence="2">
    <location>
        <position position="1"/>
    </location>
</feature>